<comment type="caution">
    <text evidence="1">The sequence shown here is derived from an EMBL/GenBank/DDBJ whole genome shotgun (WGS) entry which is preliminary data.</text>
</comment>
<name>A0A4C1WHP0_EUMVA</name>
<dbReference type="EMBL" id="BGZK01000549">
    <property type="protein sequence ID" value="GBP49625.1"/>
    <property type="molecule type" value="Genomic_DNA"/>
</dbReference>
<dbReference type="OrthoDB" id="412981at2759"/>
<keyword evidence="2" id="KW-1185">Reference proteome</keyword>
<sequence length="128" mass="14682">MVELGDGLLNVNPVSRCCELVSKSDIKKKNNKKLRQEVWTFRGAIWEETIGQAGEDWKYLYQLCSRLEKAPAPVCPLLDKIGMHRYAAKDRVGILTDHIEQFTPHPALDSHTVTAHQEEVERRVRESL</sequence>
<reference evidence="1 2" key="1">
    <citation type="journal article" date="2019" name="Commun. Biol.">
        <title>The bagworm genome reveals a unique fibroin gene that provides high tensile strength.</title>
        <authorList>
            <person name="Kono N."/>
            <person name="Nakamura H."/>
            <person name="Ohtoshi R."/>
            <person name="Tomita M."/>
            <person name="Numata K."/>
            <person name="Arakawa K."/>
        </authorList>
    </citation>
    <scope>NUCLEOTIDE SEQUENCE [LARGE SCALE GENOMIC DNA]</scope>
</reference>
<dbReference type="AlphaFoldDB" id="A0A4C1WHP0"/>
<gene>
    <name evidence="1" type="ORF">EVAR_37407_1</name>
</gene>
<protein>
    <submittedName>
        <fullName evidence="1">Uncharacterized protein</fullName>
    </submittedName>
</protein>
<evidence type="ECO:0000313" key="1">
    <source>
        <dbReference type="EMBL" id="GBP49625.1"/>
    </source>
</evidence>
<dbReference type="Proteomes" id="UP000299102">
    <property type="component" value="Unassembled WGS sequence"/>
</dbReference>
<organism evidence="1 2">
    <name type="scientific">Eumeta variegata</name>
    <name type="common">Bagworm moth</name>
    <name type="synonym">Eumeta japonica</name>
    <dbReference type="NCBI Taxonomy" id="151549"/>
    <lineage>
        <taxon>Eukaryota</taxon>
        <taxon>Metazoa</taxon>
        <taxon>Ecdysozoa</taxon>
        <taxon>Arthropoda</taxon>
        <taxon>Hexapoda</taxon>
        <taxon>Insecta</taxon>
        <taxon>Pterygota</taxon>
        <taxon>Neoptera</taxon>
        <taxon>Endopterygota</taxon>
        <taxon>Lepidoptera</taxon>
        <taxon>Glossata</taxon>
        <taxon>Ditrysia</taxon>
        <taxon>Tineoidea</taxon>
        <taxon>Psychidae</taxon>
        <taxon>Oiketicinae</taxon>
        <taxon>Eumeta</taxon>
    </lineage>
</organism>
<accession>A0A4C1WHP0</accession>
<proteinExistence type="predicted"/>
<evidence type="ECO:0000313" key="2">
    <source>
        <dbReference type="Proteomes" id="UP000299102"/>
    </source>
</evidence>